<keyword evidence="1" id="KW-1003">Cell membrane</keyword>
<dbReference type="InterPro" id="IPR004843">
    <property type="entry name" value="Calcineurin-like_PHP"/>
</dbReference>
<accession>A0ABU0YPU2</accession>
<dbReference type="EC" id="3.6.1.54" evidence="7"/>
<evidence type="ECO:0000256" key="3">
    <source>
        <dbReference type="ARBA" id="ARBA00022723"/>
    </source>
</evidence>
<dbReference type="PANTHER" id="PTHR34990">
    <property type="entry name" value="UDP-2,3-DIACYLGLUCOSAMINE HYDROLASE-RELATED"/>
    <property type="match status" value="1"/>
</dbReference>
<evidence type="ECO:0000313" key="8">
    <source>
        <dbReference type="Proteomes" id="UP001230156"/>
    </source>
</evidence>
<dbReference type="PANTHER" id="PTHR34990:SF2">
    <property type="entry name" value="BLL8164 PROTEIN"/>
    <property type="match status" value="1"/>
</dbReference>
<keyword evidence="2" id="KW-0997">Cell inner membrane</keyword>
<evidence type="ECO:0000256" key="5">
    <source>
        <dbReference type="ARBA" id="ARBA00023211"/>
    </source>
</evidence>
<name>A0ABU0YPU2_9PROT</name>
<dbReference type="EMBL" id="JAUYVI010000005">
    <property type="protein sequence ID" value="MDQ7249207.1"/>
    <property type="molecule type" value="Genomic_DNA"/>
</dbReference>
<evidence type="ECO:0000256" key="1">
    <source>
        <dbReference type="ARBA" id="ARBA00022475"/>
    </source>
</evidence>
<dbReference type="GO" id="GO:0016787">
    <property type="term" value="F:hydrolase activity"/>
    <property type="evidence" value="ECO:0007669"/>
    <property type="project" value="UniProtKB-KW"/>
</dbReference>
<keyword evidence="5" id="KW-0464">Manganese</keyword>
<evidence type="ECO:0000256" key="2">
    <source>
        <dbReference type="ARBA" id="ARBA00022519"/>
    </source>
</evidence>
<keyword evidence="4" id="KW-0472">Membrane</keyword>
<dbReference type="Gene3D" id="3.60.21.10">
    <property type="match status" value="1"/>
</dbReference>
<comment type="caution">
    <text evidence="7">The sequence shown here is derived from an EMBL/GenBank/DDBJ whole genome shotgun (WGS) entry which is preliminary data.</text>
</comment>
<proteinExistence type="predicted"/>
<dbReference type="InterPro" id="IPR029052">
    <property type="entry name" value="Metallo-depent_PP-like"/>
</dbReference>
<keyword evidence="8" id="KW-1185">Reference proteome</keyword>
<dbReference type="Proteomes" id="UP001230156">
    <property type="component" value="Unassembled WGS sequence"/>
</dbReference>
<organism evidence="7 8">
    <name type="scientific">Dongia sedimenti</name>
    <dbReference type="NCBI Taxonomy" id="3064282"/>
    <lineage>
        <taxon>Bacteria</taxon>
        <taxon>Pseudomonadati</taxon>
        <taxon>Pseudomonadota</taxon>
        <taxon>Alphaproteobacteria</taxon>
        <taxon>Rhodospirillales</taxon>
        <taxon>Dongiaceae</taxon>
        <taxon>Dongia</taxon>
    </lineage>
</organism>
<dbReference type="SUPFAM" id="SSF56300">
    <property type="entry name" value="Metallo-dependent phosphatases"/>
    <property type="match status" value="1"/>
</dbReference>
<sequence>MNAQPSTLQLRQYRSIFISDLHLGTRGCKAEFLLDFLKYNEADNIYLVGDIIDCWRLRKTWYWAQSHNDVVQKLLRKARKGTRVIYVPGNHDEPLRDYDGMAFGGVVVANEIVHVTADGKRYLVAHGDAFDGVIKYAKWLAYLGDTAYHCALTVNHWYNHVRMRLGLQYWSLSAYLKTQVKDAVKFISDFEDAMAAEARRHGLDGVICGHIHKAESRMIDGVHYVNDGDWVESCTALVEHMDGRLEIVEWAANRNFSMLAPHITDDLPEEHHVPA</sequence>
<dbReference type="CDD" id="cd07398">
    <property type="entry name" value="MPP_YbbF-LpxH"/>
    <property type="match status" value="1"/>
</dbReference>
<evidence type="ECO:0000259" key="6">
    <source>
        <dbReference type="Pfam" id="PF00149"/>
    </source>
</evidence>
<feature type="domain" description="Calcineurin-like phosphoesterase" evidence="6">
    <location>
        <begin position="15"/>
        <end position="213"/>
    </location>
</feature>
<keyword evidence="3" id="KW-0479">Metal-binding</keyword>
<dbReference type="RefSeq" id="WP_379956942.1">
    <property type="nucleotide sequence ID" value="NZ_JAUYVI010000005.1"/>
</dbReference>
<gene>
    <name evidence="7" type="ORF">Q8A70_16080</name>
</gene>
<dbReference type="Pfam" id="PF00149">
    <property type="entry name" value="Metallophos"/>
    <property type="match status" value="1"/>
</dbReference>
<dbReference type="InterPro" id="IPR043461">
    <property type="entry name" value="LpxH-like"/>
</dbReference>
<reference evidence="8" key="1">
    <citation type="submission" date="2023-08" db="EMBL/GenBank/DDBJ databases">
        <title>Rhodospirillaceae gen. nov., a novel taxon isolated from the Yangtze River Yuezi River estuary sludge.</title>
        <authorList>
            <person name="Ruan L."/>
        </authorList>
    </citation>
    <scope>NUCLEOTIDE SEQUENCE [LARGE SCALE GENOMIC DNA]</scope>
    <source>
        <strain evidence="8">R-7</strain>
    </source>
</reference>
<keyword evidence="7" id="KW-0378">Hydrolase</keyword>
<evidence type="ECO:0000313" key="7">
    <source>
        <dbReference type="EMBL" id="MDQ7249207.1"/>
    </source>
</evidence>
<protein>
    <submittedName>
        <fullName evidence="7">UDP-2,3-diacylglucosamine diphosphatase</fullName>
        <ecNumber evidence="7">3.6.1.54</ecNumber>
    </submittedName>
</protein>
<evidence type="ECO:0000256" key="4">
    <source>
        <dbReference type="ARBA" id="ARBA00023136"/>
    </source>
</evidence>